<dbReference type="Pfam" id="PF00743">
    <property type="entry name" value="FMO-like"/>
    <property type="match status" value="1"/>
</dbReference>
<dbReference type="GO" id="GO:0034899">
    <property type="term" value="F:trimethylamine monooxygenase activity"/>
    <property type="evidence" value="ECO:0007669"/>
    <property type="project" value="UniProtKB-EC"/>
</dbReference>
<dbReference type="InterPro" id="IPR017972">
    <property type="entry name" value="Cyt_P450_CS"/>
</dbReference>
<evidence type="ECO:0000256" key="8">
    <source>
        <dbReference type="ARBA" id="ARBA00022827"/>
    </source>
</evidence>
<name>A0A7I8VYB0_9ANNE</name>
<evidence type="ECO:0000256" key="3">
    <source>
        <dbReference type="ARBA" id="ARBA00009183"/>
    </source>
</evidence>
<keyword evidence="6" id="KW-0812">Transmembrane</keyword>
<dbReference type="PRINTS" id="PR00370">
    <property type="entry name" value="FMOXYGENASE"/>
</dbReference>
<dbReference type="InterPro" id="IPR050346">
    <property type="entry name" value="FMO-like"/>
</dbReference>
<dbReference type="InterPro" id="IPR036396">
    <property type="entry name" value="Cyt_P450_sf"/>
</dbReference>
<evidence type="ECO:0000256" key="16">
    <source>
        <dbReference type="ARBA" id="ARBA00048041"/>
    </source>
</evidence>
<evidence type="ECO:0000256" key="5">
    <source>
        <dbReference type="ARBA" id="ARBA00022630"/>
    </source>
</evidence>
<gene>
    <name evidence="20" type="ORF">DGYR_LOCUS8626</name>
</gene>
<sequence>MSKVCIIGGGVSGLPTIKSCLEENLEPTCFEKHNDIGGIWAYTTDTNRFCASESTILNLSKEMNAYSDFRPKAEYPPFLTREHYHRYLKAYAKNFKLMKYIKLEHEILKVERNGRTKWFVTVKDLTSGNISKLDFDFVIICTGRNSSPNIVNLKGSDDFQGRIIHSYQYKNWKKYEDKRVVVVGSLNTGLDIACELSRVCNQVFLVSRKGQWILPRLLEGKPTYASVSSRFKGFLLGTLPLSVINFIRKIKHNSYFDHELLGLKPEFEPSDKTGTGLNCEIAARLICGRVMLKPKIERLHQRSVEYEDGTVSDTIDEIILCTGYNNQCPILNTISDIEGKINNETTDLYRLMFPITDYEPTIAVVGLFGVPGGVAGVSEMQSRWICNVFKKTITLPNKSYMKKKVKEFQSAMKKRYKHGAEPFNYISYIPTMNTLASEIGCKPNFWKLFLTKPKLAFKLYFGPMAPYQYRLFGPNKWEGAEKASTNIILDTFSSIMKEKKKTKTTSSIPKLFILVVILSQTNNEEFKRNKSLVCAMINSTDKFFDRSHIRETVEDMLINIYEMNETAFCPLNLLRKVCGVSIMSIIMSKEYGLDDDELGNLIRLIGVWYDSLGTWNFLYYLLPFPSLFLKFFAKDTLEASRQVKEFVRESIKEHELCLDTENPRDFIDYMLSEYKGKVDLNRIIDTMYVTFPDAIHTISFLVYLSLCYLGYHQRVQENAQQLLDLVTKGTGPSLNDREKLAYIEAIILETLRISNMVPMLTGHFPTKDSTLNGYKIPKSSTIVGLLNSTHFNEEFFAEPKKFKPERFLDDEGNLLVNKKLLSFGIGQRMCIGKEISIKESFLLTSNILKHFQVSIKQDLSLDDDEFERIIMSPISTKTEVIFKPRRTH</sequence>
<keyword evidence="10" id="KW-1133">Transmembrane helix</keyword>
<dbReference type="GO" id="GO:0050661">
    <property type="term" value="F:NADP binding"/>
    <property type="evidence" value="ECO:0007669"/>
    <property type="project" value="InterPro"/>
</dbReference>
<evidence type="ECO:0000256" key="17">
    <source>
        <dbReference type="ARBA" id="ARBA00048088"/>
    </source>
</evidence>
<dbReference type="Gene3D" id="1.10.630.10">
    <property type="entry name" value="Cytochrome P450"/>
    <property type="match status" value="1"/>
</dbReference>
<evidence type="ECO:0000256" key="15">
    <source>
        <dbReference type="ARBA" id="ARBA00047338"/>
    </source>
</evidence>
<evidence type="ECO:0000256" key="12">
    <source>
        <dbReference type="ARBA" id="ARBA00023033"/>
    </source>
</evidence>
<dbReference type="Pfam" id="PF00067">
    <property type="entry name" value="p450"/>
    <property type="match status" value="1"/>
</dbReference>
<dbReference type="FunFam" id="3.50.50.60:FF:000159">
    <property type="entry name" value="Dimethylaniline monooxygenase [N-oxide-forming]"/>
    <property type="match status" value="1"/>
</dbReference>
<dbReference type="InterPro" id="IPR036188">
    <property type="entry name" value="FAD/NAD-bd_sf"/>
</dbReference>
<dbReference type="GO" id="GO:0004499">
    <property type="term" value="F:N,N-dimethylaniline monooxygenase activity"/>
    <property type="evidence" value="ECO:0007669"/>
    <property type="project" value="InterPro"/>
</dbReference>
<dbReference type="OrthoDB" id="66881at2759"/>
<dbReference type="Gene3D" id="3.50.50.60">
    <property type="entry name" value="FAD/NAD(P)-binding domain"/>
    <property type="match status" value="1"/>
</dbReference>
<comment type="caution">
    <text evidence="20">The sequence shown here is derived from an EMBL/GenBank/DDBJ whole genome shotgun (WGS) entry which is preliminary data.</text>
</comment>
<evidence type="ECO:0000256" key="14">
    <source>
        <dbReference type="ARBA" id="ARBA00045957"/>
    </source>
</evidence>
<comment type="catalytic activity">
    <reaction evidence="16">
        <text>hypotaurine + NADPH + O2 + H(+) = taurine + NADP(+) + H2O</text>
        <dbReference type="Rhea" id="RHEA:69819"/>
        <dbReference type="ChEBI" id="CHEBI:15377"/>
        <dbReference type="ChEBI" id="CHEBI:15378"/>
        <dbReference type="ChEBI" id="CHEBI:15379"/>
        <dbReference type="ChEBI" id="CHEBI:57783"/>
        <dbReference type="ChEBI" id="CHEBI:57853"/>
        <dbReference type="ChEBI" id="CHEBI:58349"/>
        <dbReference type="ChEBI" id="CHEBI:507393"/>
        <dbReference type="EC" id="1.14.13.8"/>
    </reaction>
    <physiologicalReaction direction="left-to-right" evidence="16">
        <dbReference type="Rhea" id="RHEA:69820"/>
    </physiologicalReaction>
</comment>
<dbReference type="PROSITE" id="PS00086">
    <property type="entry name" value="CYTOCHROME_P450"/>
    <property type="match status" value="1"/>
</dbReference>
<evidence type="ECO:0000256" key="19">
    <source>
        <dbReference type="RuleBase" id="RU361177"/>
    </source>
</evidence>
<evidence type="ECO:0000256" key="13">
    <source>
        <dbReference type="ARBA" id="ARBA00023136"/>
    </source>
</evidence>
<comment type="catalytic activity">
    <reaction evidence="15">
        <text>hypotaurine + NADH + O2 + H(+) = taurine + NAD(+) + H2O</text>
        <dbReference type="Rhea" id="RHEA:74111"/>
        <dbReference type="ChEBI" id="CHEBI:15377"/>
        <dbReference type="ChEBI" id="CHEBI:15378"/>
        <dbReference type="ChEBI" id="CHEBI:15379"/>
        <dbReference type="ChEBI" id="CHEBI:57540"/>
        <dbReference type="ChEBI" id="CHEBI:57853"/>
        <dbReference type="ChEBI" id="CHEBI:57945"/>
        <dbReference type="ChEBI" id="CHEBI:507393"/>
        <dbReference type="EC" id="1.14.13.8"/>
    </reaction>
    <physiologicalReaction direction="left-to-right" evidence="15">
        <dbReference type="Rhea" id="RHEA:74112"/>
    </physiologicalReaction>
</comment>
<evidence type="ECO:0000313" key="21">
    <source>
        <dbReference type="Proteomes" id="UP000549394"/>
    </source>
</evidence>
<dbReference type="AlphaFoldDB" id="A0A7I8VYB0"/>
<dbReference type="PANTHER" id="PTHR23023">
    <property type="entry name" value="DIMETHYLANILINE MONOOXYGENASE"/>
    <property type="match status" value="1"/>
</dbReference>
<evidence type="ECO:0000256" key="10">
    <source>
        <dbReference type="ARBA" id="ARBA00022989"/>
    </source>
</evidence>
<keyword evidence="12 19" id="KW-0503">Monooxygenase</keyword>
<dbReference type="GO" id="GO:0050660">
    <property type="term" value="F:flavin adenine dinucleotide binding"/>
    <property type="evidence" value="ECO:0007669"/>
    <property type="project" value="InterPro"/>
</dbReference>
<evidence type="ECO:0000256" key="11">
    <source>
        <dbReference type="ARBA" id="ARBA00023002"/>
    </source>
</evidence>
<comment type="catalytic activity">
    <reaction evidence="17">
        <text>trimethylamine + NADPH + O2 = trimethylamine N-oxide + NADP(+) + H2O</text>
        <dbReference type="Rhea" id="RHEA:31979"/>
        <dbReference type="ChEBI" id="CHEBI:15377"/>
        <dbReference type="ChEBI" id="CHEBI:15379"/>
        <dbReference type="ChEBI" id="CHEBI:15724"/>
        <dbReference type="ChEBI" id="CHEBI:57783"/>
        <dbReference type="ChEBI" id="CHEBI:58349"/>
        <dbReference type="ChEBI" id="CHEBI:58389"/>
        <dbReference type="EC" id="1.14.13.148"/>
    </reaction>
    <physiologicalReaction direction="left-to-right" evidence="17">
        <dbReference type="Rhea" id="RHEA:31980"/>
    </physiologicalReaction>
</comment>
<dbReference type="InterPro" id="IPR000960">
    <property type="entry name" value="Flavin_mOase"/>
</dbReference>
<evidence type="ECO:0000256" key="1">
    <source>
        <dbReference type="ARBA" id="ARBA00001974"/>
    </source>
</evidence>
<evidence type="ECO:0000313" key="20">
    <source>
        <dbReference type="EMBL" id="CAD5120538.1"/>
    </source>
</evidence>
<keyword evidence="21" id="KW-1185">Reference proteome</keyword>
<comment type="catalytic activity">
    <reaction evidence="18">
        <text>N,N-dimethylaniline + NADPH + O2 + H(+) = N,N-dimethylaniline N-oxide + NADP(+) + H2O</text>
        <dbReference type="Rhea" id="RHEA:24468"/>
        <dbReference type="ChEBI" id="CHEBI:15377"/>
        <dbReference type="ChEBI" id="CHEBI:15378"/>
        <dbReference type="ChEBI" id="CHEBI:15379"/>
        <dbReference type="ChEBI" id="CHEBI:16269"/>
        <dbReference type="ChEBI" id="CHEBI:17735"/>
        <dbReference type="ChEBI" id="CHEBI:57783"/>
        <dbReference type="ChEBI" id="CHEBI:58349"/>
        <dbReference type="EC" id="1.14.13.8"/>
    </reaction>
    <physiologicalReaction direction="left-to-right" evidence="18">
        <dbReference type="Rhea" id="RHEA:24469"/>
    </physiologicalReaction>
</comment>
<accession>A0A7I8VYB0</accession>
<dbReference type="GO" id="GO:0005789">
    <property type="term" value="C:endoplasmic reticulum membrane"/>
    <property type="evidence" value="ECO:0007669"/>
    <property type="project" value="UniProtKB-SubCell"/>
</dbReference>
<keyword evidence="8 19" id="KW-0274">FAD</keyword>
<evidence type="ECO:0000256" key="7">
    <source>
        <dbReference type="ARBA" id="ARBA00022824"/>
    </source>
</evidence>
<evidence type="ECO:0000256" key="2">
    <source>
        <dbReference type="ARBA" id="ARBA00004389"/>
    </source>
</evidence>
<dbReference type="EC" id="1.-.-.-" evidence="19"/>
<proteinExistence type="inferred from homology"/>
<comment type="subcellular location">
    <subcellularLocation>
        <location evidence="2">Endoplasmic reticulum membrane</location>
        <topology evidence="2">Single-pass membrane protein</topology>
    </subcellularLocation>
</comment>
<evidence type="ECO:0000256" key="18">
    <source>
        <dbReference type="ARBA" id="ARBA00049443"/>
    </source>
</evidence>
<dbReference type="InterPro" id="IPR020946">
    <property type="entry name" value="Flavin_mOase-like"/>
</dbReference>
<evidence type="ECO:0000256" key="9">
    <source>
        <dbReference type="ARBA" id="ARBA00022857"/>
    </source>
</evidence>
<dbReference type="Proteomes" id="UP000549394">
    <property type="component" value="Unassembled WGS sequence"/>
</dbReference>
<protein>
    <recommendedName>
        <fullName evidence="19">Flavin-containing monooxygenase</fullName>
        <ecNumber evidence="19">1.-.-.-</ecNumber>
    </recommendedName>
</protein>
<comment type="similarity">
    <text evidence="3 19">Belongs to the FMO family.</text>
</comment>
<keyword evidence="9" id="KW-0521">NADP</keyword>
<dbReference type="SUPFAM" id="SSF51905">
    <property type="entry name" value="FAD/NAD(P)-binding domain"/>
    <property type="match status" value="2"/>
</dbReference>
<dbReference type="SUPFAM" id="SSF48264">
    <property type="entry name" value="Cytochrome P450"/>
    <property type="match status" value="1"/>
</dbReference>
<dbReference type="EMBL" id="CAJFCJ010000012">
    <property type="protein sequence ID" value="CAD5120538.1"/>
    <property type="molecule type" value="Genomic_DNA"/>
</dbReference>
<keyword evidence="13" id="KW-0472">Membrane</keyword>
<comment type="function">
    <text evidence="14">Broad spectrum monooxygenase that catalyzes the oxygenation of a wide variety of nitrogen- and sulfur-containing compounds including xenobiotics. Catalyzes the S-oxygenation of hypotaurine to produce taurine, an organic osmolyte involved in cell volume regulation as well as a variety of cytoprotective and developmental processes. In vitro, catalyzes the N-oxygenation of trimethylamine (TMA) to produce trimethylamine N-oxide (TMAO) and could therefore participate to the detoxification of this compound that is generated by the action of gut microbiota from dietary precursors such as choline, choline containing compounds, betaine or L-carnitine.</text>
</comment>
<keyword evidence="11 19" id="KW-0560">Oxidoreductase</keyword>
<dbReference type="InterPro" id="IPR001128">
    <property type="entry name" value="Cyt_P450"/>
</dbReference>
<keyword evidence="7" id="KW-0256">Endoplasmic reticulum</keyword>
<comment type="cofactor">
    <cofactor evidence="1 19">
        <name>FAD</name>
        <dbReference type="ChEBI" id="CHEBI:57692"/>
    </cofactor>
</comment>
<evidence type="ECO:0000256" key="4">
    <source>
        <dbReference type="ARBA" id="ARBA00010617"/>
    </source>
</evidence>
<dbReference type="GO" id="GO:0005506">
    <property type="term" value="F:iron ion binding"/>
    <property type="evidence" value="ECO:0007669"/>
    <property type="project" value="InterPro"/>
</dbReference>
<comment type="similarity">
    <text evidence="4">Belongs to the cytochrome P450 family.</text>
</comment>
<dbReference type="GO" id="GO:0020037">
    <property type="term" value="F:heme binding"/>
    <property type="evidence" value="ECO:0007669"/>
    <property type="project" value="InterPro"/>
</dbReference>
<keyword evidence="5 19" id="KW-0285">Flavoprotein</keyword>
<evidence type="ECO:0000256" key="6">
    <source>
        <dbReference type="ARBA" id="ARBA00022692"/>
    </source>
</evidence>
<reference evidence="20 21" key="1">
    <citation type="submission" date="2020-08" db="EMBL/GenBank/DDBJ databases">
        <authorList>
            <person name="Hejnol A."/>
        </authorList>
    </citation>
    <scope>NUCLEOTIDE SEQUENCE [LARGE SCALE GENOMIC DNA]</scope>
</reference>
<organism evidence="20 21">
    <name type="scientific">Dimorphilus gyrociliatus</name>
    <dbReference type="NCBI Taxonomy" id="2664684"/>
    <lineage>
        <taxon>Eukaryota</taxon>
        <taxon>Metazoa</taxon>
        <taxon>Spiralia</taxon>
        <taxon>Lophotrochozoa</taxon>
        <taxon>Annelida</taxon>
        <taxon>Polychaeta</taxon>
        <taxon>Polychaeta incertae sedis</taxon>
        <taxon>Dinophilidae</taxon>
        <taxon>Dimorphilus</taxon>
    </lineage>
</organism>